<feature type="domain" description="AB hydrolase-1" evidence="11">
    <location>
        <begin position="84"/>
        <end position="184"/>
    </location>
</feature>
<keyword evidence="10" id="KW-0472">Membrane</keyword>
<comment type="similarity">
    <text evidence="3">Belongs to the peptidase S33 family.</text>
</comment>
<evidence type="ECO:0000313" key="12">
    <source>
        <dbReference type="EMBL" id="GAF79104.1"/>
    </source>
</evidence>
<evidence type="ECO:0000256" key="7">
    <source>
        <dbReference type="ARBA" id="ARBA00022670"/>
    </source>
</evidence>
<keyword evidence="10" id="KW-0812">Transmembrane</keyword>
<dbReference type="GO" id="GO:0005737">
    <property type="term" value="C:cytoplasm"/>
    <property type="evidence" value="ECO:0007669"/>
    <property type="project" value="UniProtKB-SubCell"/>
</dbReference>
<comment type="subcellular location">
    <subcellularLocation>
        <location evidence="2">Cytoplasm</location>
    </subcellularLocation>
</comment>
<accession>X0SDL9</accession>
<evidence type="ECO:0000256" key="8">
    <source>
        <dbReference type="ARBA" id="ARBA00022801"/>
    </source>
</evidence>
<protein>
    <recommendedName>
        <fullName evidence="4">prolyl aminopeptidase</fullName>
        <ecNumber evidence="4">3.4.11.5</ecNumber>
    </recommendedName>
    <alternativeName>
        <fullName evidence="9">Prolyl aminopeptidase</fullName>
    </alternativeName>
</protein>
<dbReference type="GO" id="GO:0004177">
    <property type="term" value="F:aminopeptidase activity"/>
    <property type="evidence" value="ECO:0007669"/>
    <property type="project" value="UniProtKB-KW"/>
</dbReference>
<dbReference type="PANTHER" id="PTHR43722:SF1">
    <property type="entry name" value="PROLINE IMINOPEPTIDASE"/>
    <property type="match status" value="1"/>
</dbReference>
<dbReference type="InterPro" id="IPR005944">
    <property type="entry name" value="Pro_iminopeptidase"/>
</dbReference>
<dbReference type="GO" id="GO:0006508">
    <property type="term" value="P:proteolysis"/>
    <property type="evidence" value="ECO:0007669"/>
    <property type="project" value="UniProtKB-KW"/>
</dbReference>
<dbReference type="EMBL" id="BARS01007156">
    <property type="protein sequence ID" value="GAF79104.1"/>
    <property type="molecule type" value="Genomic_DNA"/>
</dbReference>
<evidence type="ECO:0000256" key="10">
    <source>
        <dbReference type="SAM" id="Phobius"/>
    </source>
</evidence>
<organism evidence="12">
    <name type="scientific">marine sediment metagenome</name>
    <dbReference type="NCBI Taxonomy" id="412755"/>
    <lineage>
        <taxon>unclassified sequences</taxon>
        <taxon>metagenomes</taxon>
        <taxon>ecological metagenomes</taxon>
    </lineage>
</organism>
<dbReference type="InterPro" id="IPR002410">
    <property type="entry name" value="Peptidase_S33"/>
</dbReference>
<reference evidence="12" key="1">
    <citation type="journal article" date="2014" name="Front. Microbiol.">
        <title>High frequency of phylogenetically diverse reductive dehalogenase-homologous genes in deep subseafloor sedimentary metagenomes.</title>
        <authorList>
            <person name="Kawai M."/>
            <person name="Futagami T."/>
            <person name="Toyoda A."/>
            <person name="Takaki Y."/>
            <person name="Nishi S."/>
            <person name="Hori S."/>
            <person name="Arai W."/>
            <person name="Tsubouchi T."/>
            <person name="Morono Y."/>
            <person name="Uchiyama I."/>
            <person name="Ito T."/>
            <person name="Fujiyama A."/>
            <person name="Inagaki F."/>
            <person name="Takami H."/>
        </authorList>
    </citation>
    <scope>NUCLEOTIDE SEQUENCE</scope>
    <source>
        <strain evidence="12">Expedition CK06-06</strain>
    </source>
</reference>
<keyword evidence="5" id="KW-0031">Aminopeptidase</keyword>
<dbReference type="PANTHER" id="PTHR43722">
    <property type="entry name" value="PROLINE IMINOPEPTIDASE"/>
    <property type="match status" value="1"/>
</dbReference>
<evidence type="ECO:0000256" key="3">
    <source>
        <dbReference type="ARBA" id="ARBA00010088"/>
    </source>
</evidence>
<gene>
    <name evidence="12" type="ORF">S01H1_13835</name>
</gene>
<proteinExistence type="inferred from homology"/>
<comment type="caution">
    <text evidence="12">The sequence shown here is derived from an EMBL/GenBank/DDBJ whole genome shotgun (WGS) entry which is preliminary data.</text>
</comment>
<evidence type="ECO:0000256" key="1">
    <source>
        <dbReference type="ARBA" id="ARBA00001585"/>
    </source>
</evidence>
<keyword evidence="6" id="KW-0963">Cytoplasm</keyword>
<dbReference type="EC" id="3.4.11.5" evidence="4"/>
<dbReference type="PRINTS" id="PR00793">
    <property type="entry name" value="PROAMNOPTASE"/>
</dbReference>
<evidence type="ECO:0000256" key="4">
    <source>
        <dbReference type="ARBA" id="ARBA00012568"/>
    </source>
</evidence>
<feature type="non-terminal residue" evidence="12">
    <location>
        <position position="209"/>
    </location>
</feature>
<sequence>MSIRKSISLICVVALILAILSYKWFYKKPTRETIFDEIVNIPKDLVLDVPYLPPLCDEIAGLKKGYADVKNGKLYYEEEGKGIPIVLINGGPGGTHHSFHPYFSQLKDVARVIYYDQRGTGKSSKDDTGKTYTIKQAVEDLESLRKALKIDKWAVLGWSYGGLLAQCYALTYPNRCTAIILGTSDPAGGNEGLYTGEGVKYERAHKFIS</sequence>
<keyword evidence="8" id="KW-0378">Hydrolase</keyword>
<dbReference type="Pfam" id="PF00561">
    <property type="entry name" value="Abhydrolase_1"/>
    <property type="match status" value="1"/>
</dbReference>
<dbReference type="SUPFAM" id="SSF53474">
    <property type="entry name" value="alpha/beta-Hydrolases"/>
    <property type="match status" value="1"/>
</dbReference>
<dbReference type="InterPro" id="IPR029058">
    <property type="entry name" value="AB_hydrolase_fold"/>
</dbReference>
<dbReference type="AlphaFoldDB" id="X0SDL9"/>
<name>X0SDL9_9ZZZZ</name>
<evidence type="ECO:0000256" key="6">
    <source>
        <dbReference type="ARBA" id="ARBA00022490"/>
    </source>
</evidence>
<evidence type="ECO:0000256" key="2">
    <source>
        <dbReference type="ARBA" id="ARBA00004496"/>
    </source>
</evidence>
<evidence type="ECO:0000256" key="9">
    <source>
        <dbReference type="ARBA" id="ARBA00029605"/>
    </source>
</evidence>
<evidence type="ECO:0000259" key="11">
    <source>
        <dbReference type="Pfam" id="PF00561"/>
    </source>
</evidence>
<feature type="transmembrane region" description="Helical" evidence="10">
    <location>
        <begin position="6"/>
        <end position="25"/>
    </location>
</feature>
<evidence type="ECO:0000256" key="5">
    <source>
        <dbReference type="ARBA" id="ARBA00022438"/>
    </source>
</evidence>
<dbReference type="InterPro" id="IPR000073">
    <property type="entry name" value="AB_hydrolase_1"/>
</dbReference>
<comment type="catalytic activity">
    <reaction evidence="1">
        <text>Release of N-terminal proline from a peptide.</text>
        <dbReference type="EC" id="3.4.11.5"/>
    </reaction>
</comment>
<keyword evidence="7" id="KW-0645">Protease</keyword>
<dbReference type="Gene3D" id="3.40.50.1820">
    <property type="entry name" value="alpha/beta hydrolase"/>
    <property type="match status" value="1"/>
</dbReference>
<keyword evidence="10" id="KW-1133">Transmembrane helix</keyword>